<dbReference type="Pfam" id="PF09924">
    <property type="entry name" value="LPG_synthase_C"/>
    <property type="match status" value="1"/>
</dbReference>
<comment type="cofactor">
    <cofactor evidence="21">
        <name>Mg(2+)</name>
        <dbReference type="ChEBI" id="CHEBI:18420"/>
    </cofactor>
    <text evidence="21">Binds 3 Mg(2+) ions per subunit.</text>
</comment>
<dbReference type="GO" id="GO:0050071">
    <property type="term" value="F:phosphatidylglycerol lysyltransferase activity"/>
    <property type="evidence" value="ECO:0007669"/>
    <property type="project" value="UniProtKB-EC"/>
</dbReference>
<dbReference type="Proteomes" id="UP000230886">
    <property type="component" value="Unassembled WGS sequence"/>
</dbReference>
<dbReference type="RefSeq" id="WP_099696867.1">
    <property type="nucleotide sequence ID" value="NZ_JAHREK010000009.1"/>
</dbReference>
<keyword evidence="8 21" id="KW-0479">Metal-binding</keyword>
<dbReference type="GO" id="GO:0006430">
    <property type="term" value="P:lysyl-tRNA aminoacylation"/>
    <property type="evidence" value="ECO:0007669"/>
    <property type="project" value="UniProtKB-UniRule"/>
</dbReference>
<evidence type="ECO:0000256" key="21">
    <source>
        <dbReference type="HAMAP-Rule" id="MF_00252"/>
    </source>
</evidence>
<evidence type="ECO:0000256" key="14">
    <source>
        <dbReference type="ARBA" id="ARBA00023136"/>
    </source>
</evidence>
<accession>A0A2A5JIW9</accession>
<evidence type="ECO:0000256" key="8">
    <source>
        <dbReference type="ARBA" id="ARBA00022723"/>
    </source>
</evidence>
<keyword evidence="21" id="KW-0648">Protein biosynthesis</keyword>
<keyword evidence="13" id="KW-0443">Lipid metabolism</keyword>
<evidence type="ECO:0000256" key="13">
    <source>
        <dbReference type="ARBA" id="ARBA00023098"/>
    </source>
</evidence>
<evidence type="ECO:0000259" key="24">
    <source>
        <dbReference type="PROSITE" id="PS50862"/>
    </source>
</evidence>
<dbReference type="InterPro" id="IPR024320">
    <property type="entry name" value="LPG_synthase_C"/>
</dbReference>
<feature type="transmembrane region" description="Helical" evidence="23">
    <location>
        <begin position="130"/>
        <end position="147"/>
    </location>
</feature>
<keyword evidence="5 21" id="KW-0436">Ligase</keyword>
<dbReference type="NCBIfam" id="TIGR00499">
    <property type="entry name" value="lysS_bact"/>
    <property type="match status" value="1"/>
</dbReference>
<evidence type="ECO:0000256" key="12">
    <source>
        <dbReference type="ARBA" id="ARBA00022989"/>
    </source>
</evidence>
<dbReference type="InterPro" id="IPR045864">
    <property type="entry name" value="aa-tRNA-synth_II/BPL/LPL"/>
</dbReference>
<evidence type="ECO:0000256" key="5">
    <source>
        <dbReference type="ARBA" id="ARBA00022598"/>
    </source>
</evidence>
<evidence type="ECO:0000256" key="19">
    <source>
        <dbReference type="ARBA" id="ARBA00047540"/>
    </source>
</evidence>
<dbReference type="SUPFAM" id="SSF55681">
    <property type="entry name" value="Class II aaRS and biotin synthetases"/>
    <property type="match status" value="1"/>
</dbReference>
<dbReference type="GO" id="GO:0005886">
    <property type="term" value="C:plasma membrane"/>
    <property type="evidence" value="ECO:0007669"/>
    <property type="project" value="UniProtKB-SubCell"/>
</dbReference>
<keyword evidence="7 23" id="KW-0812">Transmembrane</keyword>
<dbReference type="Pfam" id="PF01336">
    <property type="entry name" value="tRNA_anti-codon"/>
    <property type="match status" value="1"/>
</dbReference>
<evidence type="ECO:0000256" key="4">
    <source>
        <dbReference type="ARBA" id="ARBA00022475"/>
    </source>
</evidence>
<evidence type="ECO:0000256" key="1">
    <source>
        <dbReference type="ARBA" id="ARBA00004651"/>
    </source>
</evidence>
<dbReference type="GO" id="GO:0000287">
    <property type="term" value="F:magnesium ion binding"/>
    <property type="evidence" value="ECO:0007669"/>
    <property type="project" value="UniProtKB-UniRule"/>
</dbReference>
<feature type="domain" description="Aminoacyl-transfer RNA synthetases class-II family profile" evidence="24">
    <location>
        <begin position="797"/>
        <end position="1116"/>
    </location>
</feature>
<dbReference type="GO" id="GO:0005829">
    <property type="term" value="C:cytosol"/>
    <property type="evidence" value="ECO:0007669"/>
    <property type="project" value="TreeGrafter"/>
</dbReference>
<dbReference type="InterPro" id="IPR004364">
    <property type="entry name" value="Aa-tRNA-synt_II"/>
</dbReference>
<evidence type="ECO:0000256" key="23">
    <source>
        <dbReference type="SAM" id="Phobius"/>
    </source>
</evidence>
<dbReference type="EC" id="6.1.1.6" evidence="21"/>
<keyword evidence="16" id="KW-0046">Antibiotic resistance</keyword>
<evidence type="ECO:0000256" key="7">
    <source>
        <dbReference type="ARBA" id="ARBA00022692"/>
    </source>
</evidence>
<dbReference type="PRINTS" id="PR00982">
    <property type="entry name" value="TRNASYNTHLYS"/>
</dbReference>
<dbReference type="HAMAP" id="MF_00252">
    <property type="entry name" value="Lys_tRNA_synth_class2"/>
    <property type="match status" value="1"/>
</dbReference>
<dbReference type="NCBIfam" id="NF002821">
    <property type="entry name" value="PRK02983.1"/>
    <property type="match status" value="1"/>
</dbReference>
<dbReference type="PANTHER" id="PTHR42918">
    <property type="entry name" value="LYSYL-TRNA SYNTHETASE"/>
    <property type="match status" value="1"/>
</dbReference>
<evidence type="ECO:0000313" key="25">
    <source>
        <dbReference type="EMBL" id="PCK29247.1"/>
    </source>
</evidence>
<feature type="transmembrane region" description="Helical" evidence="23">
    <location>
        <begin position="219"/>
        <end position="241"/>
    </location>
</feature>
<keyword evidence="10 21" id="KW-0067">ATP-binding</keyword>
<dbReference type="Gene3D" id="3.30.930.10">
    <property type="entry name" value="Bira Bifunctional Protein, Domain 2"/>
    <property type="match status" value="1"/>
</dbReference>
<name>A0A2A5JIW9_RHOSG</name>
<feature type="transmembrane region" description="Helical" evidence="23">
    <location>
        <begin position="159"/>
        <end position="182"/>
    </location>
</feature>
<dbReference type="InterPro" id="IPR006195">
    <property type="entry name" value="aa-tRNA-synth_II"/>
</dbReference>
<evidence type="ECO:0000313" key="26">
    <source>
        <dbReference type="Proteomes" id="UP000230886"/>
    </source>
</evidence>
<protein>
    <recommendedName>
        <fullName evidence="21">Lysine--tRNA ligase</fullName>
        <ecNumber evidence="21">6.1.1.6</ecNumber>
    </recommendedName>
    <alternativeName>
        <fullName evidence="21">Lysyl-tRNA synthetase</fullName>
        <shortName evidence="21">LysRS</shortName>
    </alternativeName>
</protein>
<keyword evidence="4" id="KW-1003">Cell membrane</keyword>
<comment type="caution">
    <text evidence="25">The sequence shown here is derived from an EMBL/GenBank/DDBJ whole genome shotgun (WGS) entry which is preliminary data.</text>
</comment>
<feature type="binding site" evidence="21">
    <location>
        <position position="1036"/>
    </location>
    <ligand>
        <name>Mg(2+)</name>
        <dbReference type="ChEBI" id="CHEBI:18420"/>
        <label>2</label>
    </ligand>
</feature>
<feature type="transmembrane region" description="Helical" evidence="23">
    <location>
        <begin position="36"/>
        <end position="56"/>
    </location>
</feature>
<dbReference type="Gene3D" id="2.40.50.140">
    <property type="entry name" value="Nucleic acid-binding proteins"/>
    <property type="match status" value="1"/>
</dbReference>
<dbReference type="InterPro" id="IPR044136">
    <property type="entry name" value="Lys-tRNA-ligase_II_N"/>
</dbReference>
<evidence type="ECO:0000256" key="16">
    <source>
        <dbReference type="ARBA" id="ARBA00023251"/>
    </source>
</evidence>
<dbReference type="GO" id="GO:0005524">
    <property type="term" value="F:ATP binding"/>
    <property type="evidence" value="ECO:0007669"/>
    <property type="project" value="UniProtKB-UniRule"/>
</dbReference>
<keyword evidence="11 21" id="KW-0460">Magnesium</keyword>
<feature type="binding site" evidence="21">
    <location>
        <position position="1036"/>
    </location>
    <ligand>
        <name>Mg(2+)</name>
        <dbReference type="ChEBI" id="CHEBI:18420"/>
        <label>1</label>
    </ligand>
</feature>
<comment type="subunit">
    <text evidence="21">Homodimer.</text>
</comment>
<gene>
    <name evidence="21" type="primary">lysS</name>
    <name evidence="25" type="ORF">CHR55_02370</name>
</gene>
<evidence type="ECO:0000256" key="17">
    <source>
        <dbReference type="ARBA" id="ARBA00023268"/>
    </source>
</evidence>
<dbReference type="InterPro" id="IPR018149">
    <property type="entry name" value="Lys-tRNA-synth_II_C"/>
</dbReference>
<dbReference type="GO" id="GO:0046677">
    <property type="term" value="P:response to antibiotic"/>
    <property type="evidence" value="ECO:0007669"/>
    <property type="project" value="UniProtKB-KW"/>
</dbReference>
<dbReference type="Pfam" id="PF16995">
    <property type="entry name" value="tRNA-synt_2_TM"/>
    <property type="match status" value="1"/>
</dbReference>
<keyword evidence="14 23" id="KW-0472">Membrane</keyword>
<feature type="region of interest" description="Disordered" evidence="22">
    <location>
        <begin position="1"/>
        <end position="23"/>
    </location>
</feature>
<dbReference type="GO" id="GO:0000049">
    <property type="term" value="F:tRNA binding"/>
    <property type="evidence" value="ECO:0007669"/>
    <property type="project" value="TreeGrafter"/>
</dbReference>
<dbReference type="SUPFAM" id="SSF50249">
    <property type="entry name" value="Nucleic acid-binding proteins"/>
    <property type="match status" value="1"/>
</dbReference>
<comment type="subcellular location">
    <subcellularLocation>
        <location evidence="1">Cell membrane</location>
        <topology evidence="1">Multi-pass membrane protein</topology>
    </subcellularLocation>
    <subcellularLocation>
        <location evidence="21">Cytoplasm</location>
    </subcellularLocation>
</comment>
<dbReference type="InterPro" id="IPR004365">
    <property type="entry name" value="NA-bd_OB_tRNA"/>
</dbReference>
<dbReference type="CDD" id="cd04322">
    <property type="entry name" value="LysRS_N"/>
    <property type="match status" value="1"/>
</dbReference>
<keyword evidence="21" id="KW-0963">Cytoplasm</keyword>
<dbReference type="InterPro" id="IPR012340">
    <property type="entry name" value="NA-bd_OB-fold"/>
</dbReference>
<evidence type="ECO:0000256" key="10">
    <source>
        <dbReference type="ARBA" id="ARBA00022840"/>
    </source>
</evidence>
<keyword evidence="9 21" id="KW-0547">Nucleotide-binding</keyword>
<evidence type="ECO:0000256" key="22">
    <source>
        <dbReference type="SAM" id="MobiDB-lite"/>
    </source>
</evidence>
<dbReference type="GO" id="GO:0006629">
    <property type="term" value="P:lipid metabolic process"/>
    <property type="evidence" value="ECO:0007669"/>
    <property type="project" value="UniProtKB-KW"/>
</dbReference>
<dbReference type="PANTHER" id="PTHR42918:SF15">
    <property type="entry name" value="LYSINE--TRNA LIGASE, CHLOROPLASTIC_MITOCHONDRIAL"/>
    <property type="match status" value="1"/>
</dbReference>
<comment type="catalytic activity">
    <reaction evidence="19">
        <text>L-lysyl-tRNA(Lys) + a 1,2-diacyl-sn-glycero-3-phospho-(1'-sn-glycerol) = a 1,2-diacyl-sn-glycero-3-phospho-1'-(3'-O-L-lysyl)-sn-glycerol + tRNA(Lys)</text>
        <dbReference type="Rhea" id="RHEA:10668"/>
        <dbReference type="Rhea" id="RHEA-COMP:9696"/>
        <dbReference type="Rhea" id="RHEA-COMP:9697"/>
        <dbReference type="ChEBI" id="CHEBI:64716"/>
        <dbReference type="ChEBI" id="CHEBI:75792"/>
        <dbReference type="ChEBI" id="CHEBI:78442"/>
        <dbReference type="ChEBI" id="CHEBI:78529"/>
        <dbReference type="EC" id="2.3.2.3"/>
    </reaction>
</comment>
<proteinExistence type="inferred from homology"/>
<keyword evidence="6" id="KW-0808">Transferase</keyword>
<evidence type="ECO:0000256" key="18">
    <source>
        <dbReference type="ARBA" id="ARBA00024681"/>
    </source>
</evidence>
<evidence type="ECO:0000256" key="2">
    <source>
        <dbReference type="ARBA" id="ARBA00005270"/>
    </source>
</evidence>
<evidence type="ECO:0000256" key="15">
    <source>
        <dbReference type="ARBA" id="ARBA00023146"/>
    </source>
</evidence>
<dbReference type="InterPro" id="IPR002313">
    <property type="entry name" value="Lys-tRNA-ligase_II"/>
</dbReference>
<evidence type="ECO:0000256" key="20">
    <source>
        <dbReference type="ARBA" id="ARBA00048573"/>
    </source>
</evidence>
<dbReference type="PROSITE" id="PS50862">
    <property type="entry name" value="AA_TRNA_LIGASE_II"/>
    <property type="match status" value="1"/>
</dbReference>
<dbReference type="AlphaFoldDB" id="A0A2A5JIW9"/>
<dbReference type="NCBIfam" id="NF001756">
    <property type="entry name" value="PRK00484.1"/>
    <property type="match status" value="1"/>
</dbReference>
<feature type="transmembrane region" description="Helical" evidence="23">
    <location>
        <begin position="76"/>
        <end position="97"/>
    </location>
</feature>
<feature type="region of interest" description="Disordered" evidence="22">
    <location>
        <begin position="614"/>
        <end position="634"/>
    </location>
</feature>
<evidence type="ECO:0000256" key="3">
    <source>
        <dbReference type="ARBA" id="ARBA00009968"/>
    </source>
</evidence>
<dbReference type="EMBL" id="NOVD01000001">
    <property type="protein sequence ID" value="PCK29247.1"/>
    <property type="molecule type" value="Genomic_DNA"/>
</dbReference>
<keyword evidence="15 21" id="KW-0030">Aminoacyl-tRNA synthetase</keyword>
<keyword evidence="17" id="KW-0511">Multifunctional enzyme</keyword>
<sequence>MAPLTEVSDTTAELVESPPENPRQARRFRKGRFSQVPHISGLILGVFSVLVFLWSISPVLRHILRVPREYIDSYYFDAPDTSLSWALVVALLAAALASRKRIAWWLLTIYLSLITLTNIASAIVDKNPNNAVAVVVLLVVIGILIAARPEFYTRVRRGAGWKALGVLIGGMAVATVIGWGLVELFPGDLPQNQRFLWALNRVTAAASVDNEVFDGHPRVFVNTVLGLLGAIALLAAVMTLFRAQRSNNALTGNDESAIRGLIQNFGADDSLAYFATRRDKAVIFAPSGKAAITYRVEIGVCLASGDPIGDPEAWPHAIEAWQGLASQYGWATAVMGASETGATAYKKAGLSVLQLGDEAILRTREFNLNGRDMRPVRQAVTRVRRHGVTVRMRRHRDIPPEDMAAVIIRADDWRDTDTERGFSMALGRLGDHLDGDCLLVEAVMGEGTEDESVVGMLSLVPWGPNGVSLDLMRRKPTAPNGVVELMVSELATRSDEIGVVRVSLNFAVFRSVFEEGSRIGAGPILRIWRSVLVFFSRWWQLEALYRSNVKYQPDWAPRFLCFEDNRELPRVGFASAIAEGFVVLPSFGRKSSQVVKHTGTHAAVPAALVTSEGLHADGSPPDSAPTFTTNGPRRPEQVRVRMNKLAQLADEGIAAYPVAYPPTHTIAAAAKSPEGTRVRIAGRLLRVRDYGGVVFTDVRDWSGDIQVLVDQDNVGREKLAEFAAEFDLGDLIEVSGTIGRSRKGELSLIAVEWRMNGKCLHPLPDKWKGLSDPETRVRQRYLDIALNPKARELLEARSAVVKSLRDSLGGRGYLEVETPILQQVHGGANAAPFLTHINAYNLDLYLRIAPELYLKRLCVAGMEKVFEIGRVFRNEGVDFKHNPEFTILEAYEAHSDYEGMMQMCRELIQAAAVAAFGREIIMRPGPDGELVEVDISGEWPVKTMHGAVAEKLGVDVSPETSLEDLQKLCDANEIPYQSSWDTGAIAQEMYEHLVEDYTEFPTFYTNFPTSMSPLTRPHRSIPDVAEKWDLVAWGVELGTAYSELTDPVDQRNRLTEQSMLAAGGDPEAMELDEDFLQALEHAMPPTGGLGMGVDRIVMLITGGSIRETLAFPLAKPRQ</sequence>
<comment type="similarity">
    <text evidence="2">In the N-terminal section; belongs to the LPG synthetase family.</text>
</comment>
<comment type="catalytic activity">
    <reaction evidence="20 21">
        <text>tRNA(Lys) + L-lysine + ATP = L-lysyl-tRNA(Lys) + AMP + diphosphate</text>
        <dbReference type="Rhea" id="RHEA:20792"/>
        <dbReference type="Rhea" id="RHEA-COMP:9696"/>
        <dbReference type="Rhea" id="RHEA-COMP:9697"/>
        <dbReference type="ChEBI" id="CHEBI:30616"/>
        <dbReference type="ChEBI" id="CHEBI:32551"/>
        <dbReference type="ChEBI" id="CHEBI:33019"/>
        <dbReference type="ChEBI" id="CHEBI:78442"/>
        <dbReference type="ChEBI" id="CHEBI:78529"/>
        <dbReference type="ChEBI" id="CHEBI:456215"/>
        <dbReference type="EC" id="6.1.1.6"/>
    </reaction>
</comment>
<reference evidence="25 26" key="1">
    <citation type="submission" date="2017-07" db="EMBL/GenBank/DDBJ databases">
        <title>Draft sequence of Rhodococcus enclensis 23b-28.</title>
        <authorList>
            <person name="Besaury L."/>
            <person name="Sancelme M."/>
            <person name="Amato P."/>
            <person name="Lallement A."/>
            <person name="Delort A.-M."/>
        </authorList>
    </citation>
    <scope>NUCLEOTIDE SEQUENCE [LARGE SCALE GENOMIC DNA]</scope>
    <source>
        <strain evidence="25 26">23b-28</strain>
    </source>
</reference>
<evidence type="ECO:0000256" key="6">
    <source>
        <dbReference type="ARBA" id="ARBA00022679"/>
    </source>
</evidence>
<dbReference type="GO" id="GO:0004824">
    <property type="term" value="F:lysine-tRNA ligase activity"/>
    <property type="evidence" value="ECO:0007669"/>
    <property type="project" value="UniProtKB-UniRule"/>
</dbReference>
<dbReference type="InterPro" id="IPR031553">
    <property type="entry name" value="tRNA-synt_2_TM"/>
</dbReference>
<comment type="similarity">
    <text evidence="21">Belongs to the class-II aminoacyl-tRNA synthetase family.</text>
</comment>
<dbReference type="Pfam" id="PF00152">
    <property type="entry name" value="tRNA-synt_2"/>
    <property type="match status" value="1"/>
</dbReference>
<keyword evidence="12 23" id="KW-1133">Transmembrane helix</keyword>
<evidence type="ECO:0000256" key="11">
    <source>
        <dbReference type="ARBA" id="ARBA00022842"/>
    </source>
</evidence>
<feature type="transmembrane region" description="Helical" evidence="23">
    <location>
        <begin position="104"/>
        <end position="124"/>
    </location>
</feature>
<comment type="similarity">
    <text evidence="3">In the C-terminal section; belongs to the class-II aminoacyl-tRNA synthetase family.</text>
</comment>
<evidence type="ECO:0000256" key="9">
    <source>
        <dbReference type="ARBA" id="ARBA00022741"/>
    </source>
</evidence>
<organism evidence="25 26">
    <name type="scientific">Rhodococcus qingshengii</name>
    <dbReference type="NCBI Taxonomy" id="334542"/>
    <lineage>
        <taxon>Bacteria</taxon>
        <taxon>Bacillati</taxon>
        <taxon>Actinomycetota</taxon>
        <taxon>Actinomycetes</taxon>
        <taxon>Mycobacteriales</taxon>
        <taxon>Nocardiaceae</taxon>
        <taxon>Rhodococcus</taxon>
        <taxon>Rhodococcus erythropolis group</taxon>
    </lineage>
</organism>
<feature type="binding site" evidence="21">
    <location>
        <position position="1029"/>
    </location>
    <ligand>
        <name>Mg(2+)</name>
        <dbReference type="ChEBI" id="CHEBI:18420"/>
        <label>1</label>
    </ligand>
</feature>
<comment type="function">
    <text evidence="18">Catalyzes the production of L-lysyl-tRNA(Lys)transfer and the transfer of a lysyl group from L-lysyl-tRNA(Lys) to membrane-bound phosphatidylglycerol (PG), which produces lysylphosphatidylglycerol (LPG), one of the components of the bacterial membrane with a positive net charge. LPG synthesis contributes to the resistance to cationic antimicrobial peptides (CAMPs) and likely protects M.tuberculosis against the CAMPs produced by competiting microorganisms (bacteriocins). In fact, the modification of anionic phosphatidylglycerol with positively charged L-lysine results in repulsion of the peptides.</text>
</comment>